<sequence length="63" mass="7476">MRFALIINEKCDKMHIDLHAEEVFLLENELRHNSTKTTFYVSRKCRKKRLIDLSESLILEAAI</sequence>
<accession>A0A329LMN9</accession>
<dbReference type="AlphaFoldDB" id="A0A329LMN9"/>
<keyword evidence="2" id="KW-1185">Reference proteome</keyword>
<dbReference type="EMBL" id="QMFB01000058">
    <property type="protein sequence ID" value="RAV08490.1"/>
    <property type="molecule type" value="Genomic_DNA"/>
</dbReference>
<evidence type="ECO:0000313" key="2">
    <source>
        <dbReference type="Proteomes" id="UP000250369"/>
    </source>
</evidence>
<organism evidence="1 2">
    <name type="scientific">Paenibacillus contaminans</name>
    <dbReference type="NCBI Taxonomy" id="450362"/>
    <lineage>
        <taxon>Bacteria</taxon>
        <taxon>Bacillati</taxon>
        <taxon>Bacillota</taxon>
        <taxon>Bacilli</taxon>
        <taxon>Bacillales</taxon>
        <taxon>Paenibacillaceae</taxon>
        <taxon>Paenibacillus</taxon>
    </lineage>
</organism>
<comment type="caution">
    <text evidence="1">The sequence shown here is derived from an EMBL/GenBank/DDBJ whole genome shotgun (WGS) entry which is preliminary data.</text>
</comment>
<gene>
    <name evidence="1" type="ORF">DQG23_40900</name>
</gene>
<proteinExistence type="predicted"/>
<evidence type="ECO:0000313" key="1">
    <source>
        <dbReference type="EMBL" id="RAV08490.1"/>
    </source>
</evidence>
<protein>
    <submittedName>
        <fullName evidence="1">Uncharacterized protein</fullName>
    </submittedName>
</protein>
<dbReference type="Proteomes" id="UP000250369">
    <property type="component" value="Unassembled WGS sequence"/>
</dbReference>
<reference evidence="1 2" key="1">
    <citation type="journal article" date="2009" name="Int. J. Syst. Evol. Microbiol.">
        <title>Paenibacillus contaminans sp. nov., isolated from a contaminated laboratory plate.</title>
        <authorList>
            <person name="Chou J.H."/>
            <person name="Lee J.H."/>
            <person name="Lin M.C."/>
            <person name="Chang P.S."/>
            <person name="Arun A.B."/>
            <person name="Young C.C."/>
            <person name="Chen W.M."/>
        </authorList>
    </citation>
    <scope>NUCLEOTIDE SEQUENCE [LARGE SCALE GENOMIC DNA]</scope>
    <source>
        <strain evidence="1 2">CKOBP-6</strain>
    </source>
</reference>
<name>A0A329LMN9_9BACL</name>